<evidence type="ECO:0000313" key="8">
    <source>
        <dbReference type="EMBL" id="MBB6069113.1"/>
    </source>
</evidence>
<dbReference type="Gene3D" id="1.10.2020.10">
    <property type="entry name" value="uronate isomerase, domain 2, chain A"/>
    <property type="match status" value="1"/>
</dbReference>
<evidence type="ECO:0000256" key="3">
    <source>
        <dbReference type="ARBA" id="ARBA00008397"/>
    </source>
</evidence>
<dbReference type="EC" id="5.3.1.12" evidence="4 7"/>
<accession>A0A841GV57</accession>
<dbReference type="NCBIfam" id="NF002794">
    <property type="entry name" value="PRK02925.1"/>
    <property type="match status" value="1"/>
</dbReference>
<dbReference type="Gene3D" id="3.20.20.140">
    <property type="entry name" value="Metal-dependent hydrolases"/>
    <property type="match status" value="1"/>
</dbReference>
<keyword evidence="9" id="KW-1185">Reference proteome</keyword>
<dbReference type="GO" id="GO:0008880">
    <property type="term" value="F:glucuronate isomerase activity"/>
    <property type="evidence" value="ECO:0007669"/>
    <property type="project" value="UniProtKB-UniRule"/>
</dbReference>
<reference evidence="8 9" key="1">
    <citation type="submission" date="2020-08" db="EMBL/GenBank/DDBJ databases">
        <title>Genomic Encyclopedia of Type Strains, Phase IV (KMG-IV): sequencing the most valuable type-strain genomes for metagenomic binning, comparative biology and taxonomic classification.</title>
        <authorList>
            <person name="Goeker M."/>
        </authorList>
    </citation>
    <scope>NUCLEOTIDE SEQUENCE [LARGE SCALE GENOMIC DNA]</scope>
    <source>
        <strain evidence="8 9">DSM 29007</strain>
    </source>
</reference>
<dbReference type="InterPro" id="IPR032466">
    <property type="entry name" value="Metal_Hydrolase"/>
</dbReference>
<evidence type="ECO:0000256" key="1">
    <source>
        <dbReference type="ARBA" id="ARBA00001165"/>
    </source>
</evidence>
<dbReference type="PANTHER" id="PTHR30068:SF4">
    <property type="entry name" value="URONATE ISOMERASE"/>
    <property type="match status" value="1"/>
</dbReference>
<evidence type="ECO:0000256" key="7">
    <source>
        <dbReference type="HAMAP-Rule" id="MF_00675"/>
    </source>
</evidence>
<sequence>MDSDALVLHEDRFFDPDPAVRAIARALYERTRDLPLVCPHGHVDPALLANNDFFPEPTTLIVVPDHYIFRMLYSQGVPMESMGVPTRDGSAVESDPRKIWQTFADHYHLFRGTPTGAWLNQELYEVFGVRTRLNGRTAMRVYDQIAERLQSDEFRPRALFDRFNIEVLSTTDAAADPLEHHRTIRESGWKGRVIPTFRPDAVFRIAQPGWDGHIAALASASGMAIGDYAAFVDALQDRRDFFRSMGAAATDHGVVEPYTERLADDEAQRLFARALAGEATAADQRRFEAHMLMEMARMSTEDGLVMQLHPGALRDHNTGVFERFGLDKGADIPVATEYTRNLRPLLNEYGNDPRLTLILFTLDESTYARELAPLAGHYPALRLGPPWWFHDSAQGMKRFREQTTETAGLYNTAGFNDDTRAFCSIPARHDLSRRMDADFLAGLVARHVIEAEDAHELARALAYDLARKTYRLDQPAEVPESAAMAGVGA</sequence>
<comment type="pathway">
    <text evidence="2 7">Carbohydrate metabolism; pentose and glucuronate interconversion.</text>
</comment>
<dbReference type="HAMAP" id="MF_00675">
    <property type="entry name" value="UxaC"/>
    <property type="match status" value="1"/>
</dbReference>
<evidence type="ECO:0000256" key="5">
    <source>
        <dbReference type="ARBA" id="ARBA00020555"/>
    </source>
</evidence>
<protein>
    <recommendedName>
        <fullName evidence="5 7">Uronate isomerase</fullName>
        <ecNumber evidence="4 7">5.3.1.12</ecNumber>
    </recommendedName>
    <alternativeName>
        <fullName evidence="7">Glucuronate isomerase</fullName>
    </alternativeName>
    <alternativeName>
        <fullName evidence="7">Uronic isomerase</fullName>
    </alternativeName>
</protein>
<comment type="catalytic activity">
    <reaction evidence="1 7">
        <text>D-glucuronate = D-fructuronate</text>
        <dbReference type="Rhea" id="RHEA:13049"/>
        <dbReference type="ChEBI" id="CHEBI:58720"/>
        <dbReference type="ChEBI" id="CHEBI:59863"/>
        <dbReference type="EC" id="5.3.1.12"/>
    </reaction>
</comment>
<proteinExistence type="inferred from homology"/>
<dbReference type="PANTHER" id="PTHR30068">
    <property type="entry name" value="URONATE ISOMERASE"/>
    <property type="match status" value="1"/>
</dbReference>
<dbReference type="InterPro" id="IPR003766">
    <property type="entry name" value="Uronate_isomerase"/>
</dbReference>
<keyword evidence="6 7" id="KW-0413">Isomerase</keyword>
<evidence type="ECO:0000256" key="4">
    <source>
        <dbReference type="ARBA" id="ARBA00012546"/>
    </source>
</evidence>
<comment type="caution">
    <text evidence="8">The sequence shown here is derived from an EMBL/GenBank/DDBJ whole genome shotgun (WGS) entry which is preliminary data.</text>
</comment>
<dbReference type="SUPFAM" id="SSF51556">
    <property type="entry name" value="Metallo-dependent hydrolases"/>
    <property type="match status" value="1"/>
</dbReference>
<evidence type="ECO:0000313" key="9">
    <source>
        <dbReference type="Proteomes" id="UP000582837"/>
    </source>
</evidence>
<evidence type="ECO:0000256" key="2">
    <source>
        <dbReference type="ARBA" id="ARBA00004892"/>
    </source>
</evidence>
<dbReference type="Pfam" id="PF02614">
    <property type="entry name" value="UxaC"/>
    <property type="match status" value="1"/>
</dbReference>
<gene>
    <name evidence="7" type="primary">uxaC</name>
    <name evidence="8" type="ORF">HNQ61_000724</name>
</gene>
<dbReference type="AlphaFoldDB" id="A0A841GV57"/>
<name>A0A841GV57_9BACT</name>
<dbReference type="Proteomes" id="UP000582837">
    <property type="component" value="Unassembled WGS sequence"/>
</dbReference>
<comment type="catalytic activity">
    <reaction evidence="7">
        <text>aldehydo-D-galacturonate = keto-D-tagaturonate</text>
        <dbReference type="Rhea" id="RHEA:27702"/>
        <dbReference type="ChEBI" id="CHEBI:12952"/>
        <dbReference type="ChEBI" id="CHEBI:17886"/>
    </reaction>
</comment>
<dbReference type="UniPathway" id="UPA00246"/>
<evidence type="ECO:0000256" key="6">
    <source>
        <dbReference type="ARBA" id="ARBA00023235"/>
    </source>
</evidence>
<organism evidence="8 9">
    <name type="scientific">Longimicrobium terrae</name>
    <dbReference type="NCBI Taxonomy" id="1639882"/>
    <lineage>
        <taxon>Bacteria</taxon>
        <taxon>Pseudomonadati</taxon>
        <taxon>Gemmatimonadota</taxon>
        <taxon>Longimicrobiia</taxon>
        <taxon>Longimicrobiales</taxon>
        <taxon>Longimicrobiaceae</taxon>
        <taxon>Longimicrobium</taxon>
    </lineage>
</organism>
<comment type="similarity">
    <text evidence="3 7">Belongs to the metallo-dependent hydrolases superfamily. Uronate isomerase family.</text>
</comment>
<dbReference type="GO" id="GO:0042840">
    <property type="term" value="P:D-glucuronate catabolic process"/>
    <property type="evidence" value="ECO:0007669"/>
    <property type="project" value="TreeGrafter"/>
</dbReference>
<dbReference type="GO" id="GO:0019698">
    <property type="term" value="P:D-galacturonate catabolic process"/>
    <property type="evidence" value="ECO:0007669"/>
    <property type="project" value="TreeGrafter"/>
</dbReference>
<dbReference type="RefSeq" id="WP_170031943.1">
    <property type="nucleotide sequence ID" value="NZ_JABDTL010000001.1"/>
</dbReference>
<dbReference type="EMBL" id="JACHIA010000001">
    <property type="protein sequence ID" value="MBB6069113.1"/>
    <property type="molecule type" value="Genomic_DNA"/>
</dbReference>